<comment type="cofactor">
    <cofactor evidence="9">
        <name>[2Fe-2S] cluster</name>
        <dbReference type="ChEBI" id="CHEBI:190135"/>
    </cofactor>
</comment>
<accession>A0ABT3PLF9</accession>
<dbReference type="Pfam" id="PF22151">
    <property type="entry name" value="Fer4_NDSU1"/>
    <property type="match status" value="1"/>
</dbReference>
<evidence type="ECO:0000256" key="5">
    <source>
        <dbReference type="ARBA" id="ARBA00022967"/>
    </source>
</evidence>
<dbReference type="InterPro" id="IPR006963">
    <property type="entry name" value="Mopterin_OxRdtase_4Fe-4S_dom"/>
</dbReference>
<dbReference type="SUPFAM" id="SSF53706">
    <property type="entry name" value="Formate dehydrogenase/DMSO reductase, domains 1-3"/>
    <property type="match status" value="1"/>
</dbReference>
<evidence type="ECO:0000313" key="12">
    <source>
        <dbReference type="EMBL" id="MCW9706788.1"/>
    </source>
</evidence>
<dbReference type="PANTHER" id="PTHR43105:SF13">
    <property type="entry name" value="NADH-UBIQUINONE OXIDOREDUCTASE 75 KDA SUBUNIT, MITOCHONDRIAL"/>
    <property type="match status" value="1"/>
</dbReference>
<dbReference type="PROSITE" id="PS00643">
    <property type="entry name" value="COMPLEX1_75K_3"/>
    <property type="match status" value="1"/>
</dbReference>
<dbReference type="SMART" id="SM00929">
    <property type="entry name" value="NADH-G_4Fe-4S_3"/>
    <property type="match status" value="1"/>
</dbReference>
<dbReference type="PROSITE" id="PS51839">
    <property type="entry name" value="4FE4S_HC3"/>
    <property type="match status" value="1"/>
</dbReference>
<evidence type="ECO:0000256" key="2">
    <source>
        <dbReference type="ARBA" id="ARBA00005404"/>
    </source>
</evidence>
<comment type="cofactor">
    <cofactor evidence="1">
        <name>[4Fe-4S] cluster</name>
        <dbReference type="ChEBI" id="CHEBI:49883"/>
    </cofactor>
</comment>
<dbReference type="InterPro" id="IPR019574">
    <property type="entry name" value="NADH_UbQ_OxRdtase_Gsu_4Fe4S-bd"/>
</dbReference>
<keyword evidence="3" id="KW-0004">4Fe-4S</keyword>
<dbReference type="PANTHER" id="PTHR43105">
    <property type="entry name" value="RESPIRATORY NITRATE REDUCTASE"/>
    <property type="match status" value="1"/>
</dbReference>
<name>A0ABT3PLF9_9BACT</name>
<keyword evidence="13" id="KW-1185">Reference proteome</keyword>
<comment type="similarity">
    <text evidence="2">Belongs to the complex I 75 kDa subunit family.</text>
</comment>
<evidence type="ECO:0000256" key="7">
    <source>
        <dbReference type="ARBA" id="ARBA00023014"/>
    </source>
</evidence>
<reference evidence="12 13" key="1">
    <citation type="submission" date="2021-03" db="EMBL/GenBank/DDBJ databases">
        <title>Aliifodinibius sp. nov., a new bacterium isolated from saline soil.</title>
        <authorList>
            <person name="Galisteo C."/>
            <person name="De La Haba R."/>
            <person name="Sanchez-Porro C."/>
            <person name="Ventosa A."/>
        </authorList>
    </citation>
    <scope>NUCLEOTIDE SEQUENCE [LARGE SCALE GENOMIC DNA]</scope>
    <source>
        <strain evidence="12 13">1BSP15-2V2</strain>
    </source>
</reference>
<dbReference type="InterPro" id="IPR050123">
    <property type="entry name" value="Prok_molybdopt-oxidoreductase"/>
</dbReference>
<dbReference type="InterPro" id="IPR054351">
    <property type="entry name" value="NADH_UbQ_OxRdtase_ferredoxin"/>
</dbReference>
<organism evidence="12 13">
    <name type="scientific">Fodinibius salsisoli</name>
    <dbReference type="NCBI Taxonomy" id="2820877"/>
    <lineage>
        <taxon>Bacteria</taxon>
        <taxon>Pseudomonadati</taxon>
        <taxon>Balneolota</taxon>
        <taxon>Balneolia</taxon>
        <taxon>Balneolales</taxon>
        <taxon>Balneolaceae</taxon>
        <taxon>Fodinibius</taxon>
    </lineage>
</organism>
<keyword evidence="4" id="KW-0479">Metal-binding</keyword>
<gene>
    <name evidence="12" type="ORF">J6I44_07960</name>
</gene>
<keyword evidence="6" id="KW-0408">Iron</keyword>
<evidence type="ECO:0000256" key="4">
    <source>
        <dbReference type="ARBA" id="ARBA00022723"/>
    </source>
</evidence>
<sequence length="578" mass="65534">MPEVFIDGKRYEFEGKPKLLQFILDQGLEVPFFCYHPSMSIPANCRQCMVKVGTPIADKDTGEYELDENGERKIRWFPKFQTSCSTTVSDGMVVHTQESSEEVARAQKDTLEFILINHPLDCPICDQAGECPLQIQTYKYGPEGSRFEVKKVHKPKRVQLGERVTLDAERCINCTRCVRFTEEISETNQLTIVSRGDKNYPMTAPGEEFDDPYSMNTVDICPVGALTSTDFRFKARVWEMNQTPSIDITNGKGCNVDLWTRDNLVLRITPRQNEDVNDYWMPDEGRDAYQQFNENRVSRPSIKLDGDNQSNTSWNNAIETFAEVLEAHEADNLAVIGSPHASVEENYAFNKFFNLLGAANAKFTPHVIPGYGDDFLITDDQAPNANGCRLINLDESEADGIKAAIQNAEVVIILSDDLIGRDVFSAEDLDDKYIISLATNQTPTVEASDLVIPITCIAEHAASYINVDGRIQRSYPAKETKYTNRRLNLEMSEGRLDRYGTNFDNWVSEENKVDCLPVWEFLNHLGDRLGLAYQQDHSRTIFAELSNQFPALEEITYERMDEEQGVQLPIEQQEVTQA</sequence>
<dbReference type="InterPro" id="IPR001041">
    <property type="entry name" value="2Fe-2S_ferredoxin-type"/>
</dbReference>
<keyword evidence="5" id="KW-1278">Translocase</keyword>
<keyword evidence="7" id="KW-0411">Iron-sulfur</keyword>
<evidence type="ECO:0000256" key="8">
    <source>
        <dbReference type="ARBA" id="ARBA00023027"/>
    </source>
</evidence>
<evidence type="ECO:0000256" key="1">
    <source>
        <dbReference type="ARBA" id="ARBA00001966"/>
    </source>
</evidence>
<dbReference type="RefSeq" id="WP_265765518.1">
    <property type="nucleotide sequence ID" value="NZ_JAGGJA010000004.1"/>
</dbReference>
<dbReference type="Gene3D" id="3.40.50.740">
    <property type="match status" value="1"/>
</dbReference>
<keyword evidence="8" id="KW-0520">NAD</keyword>
<dbReference type="InterPro" id="IPR006656">
    <property type="entry name" value="Mopterin_OxRdtase"/>
</dbReference>
<dbReference type="PROSITE" id="PS51669">
    <property type="entry name" value="4FE4S_MOW_BIS_MGD"/>
    <property type="match status" value="1"/>
</dbReference>
<dbReference type="Gene3D" id="3.30.70.20">
    <property type="match status" value="1"/>
</dbReference>
<proteinExistence type="inferred from homology"/>
<feature type="domain" description="4Fe-4S Mo/W bis-MGD-type" evidence="10">
    <location>
        <begin position="240"/>
        <end position="296"/>
    </location>
</feature>
<dbReference type="InterPro" id="IPR036010">
    <property type="entry name" value="2Fe-2S_ferredoxin-like_sf"/>
</dbReference>
<dbReference type="Pfam" id="PF00384">
    <property type="entry name" value="Molybdopterin"/>
    <property type="match status" value="1"/>
</dbReference>
<evidence type="ECO:0000256" key="9">
    <source>
        <dbReference type="ARBA" id="ARBA00034078"/>
    </source>
</evidence>
<evidence type="ECO:0000256" key="3">
    <source>
        <dbReference type="ARBA" id="ARBA00022485"/>
    </source>
</evidence>
<protein>
    <submittedName>
        <fullName evidence="12">(2Fe-2S)-binding protein</fullName>
    </submittedName>
</protein>
<evidence type="ECO:0000313" key="13">
    <source>
        <dbReference type="Proteomes" id="UP001207918"/>
    </source>
</evidence>
<dbReference type="Proteomes" id="UP001207918">
    <property type="component" value="Unassembled WGS sequence"/>
</dbReference>
<dbReference type="InterPro" id="IPR000283">
    <property type="entry name" value="NADH_UbQ_OxRdtase_75kDa_su_CS"/>
</dbReference>
<dbReference type="SUPFAM" id="SSF54862">
    <property type="entry name" value="4Fe-4S ferredoxins"/>
    <property type="match status" value="1"/>
</dbReference>
<dbReference type="Pfam" id="PF13510">
    <property type="entry name" value="Fer2_4"/>
    <property type="match status" value="1"/>
</dbReference>
<evidence type="ECO:0000256" key="6">
    <source>
        <dbReference type="ARBA" id="ARBA00023004"/>
    </source>
</evidence>
<dbReference type="CDD" id="cd00207">
    <property type="entry name" value="fer2"/>
    <property type="match status" value="1"/>
</dbReference>
<dbReference type="PROSITE" id="PS00641">
    <property type="entry name" value="COMPLEX1_75K_1"/>
    <property type="match status" value="1"/>
</dbReference>
<dbReference type="Pfam" id="PF10588">
    <property type="entry name" value="NADH-G_4Fe-4S_3"/>
    <property type="match status" value="1"/>
</dbReference>
<evidence type="ECO:0000259" key="10">
    <source>
        <dbReference type="PROSITE" id="PS51669"/>
    </source>
</evidence>
<feature type="domain" description="4Fe-4S His(Cys)3-ligated-type" evidence="11">
    <location>
        <begin position="102"/>
        <end position="141"/>
    </location>
</feature>
<dbReference type="Gene3D" id="3.10.20.740">
    <property type="match status" value="1"/>
</dbReference>
<evidence type="ECO:0000259" key="11">
    <source>
        <dbReference type="PROSITE" id="PS51839"/>
    </source>
</evidence>
<dbReference type="EMBL" id="JAGGJA010000004">
    <property type="protein sequence ID" value="MCW9706788.1"/>
    <property type="molecule type" value="Genomic_DNA"/>
</dbReference>
<dbReference type="SUPFAM" id="SSF54292">
    <property type="entry name" value="2Fe-2S ferredoxin-like"/>
    <property type="match status" value="1"/>
</dbReference>
<dbReference type="Pfam" id="PF22117">
    <property type="entry name" value="Fer4_Nqo3"/>
    <property type="match status" value="1"/>
</dbReference>
<comment type="caution">
    <text evidence="12">The sequence shown here is derived from an EMBL/GenBank/DDBJ whole genome shotgun (WGS) entry which is preliminary data.</text>
</comment>